<organism evidence="2 3">
    <name type="scientific">Brumimicrobium oceani</name>
    <dbReference type="NCBI Taxonomy" id="2100725"/>
    <lineage>
        <taxon>Bacteria</taxon>
        <taxon>Pseudomonadati</taxon>
        <taxon>Bacteroidota</taxon>
        <taxon>Flavobacteriia</taxon>
        <taxon>Flavobacteriales</taxon>
        <taxon>Crocinitomicaceae</taxon>
        <taxon>Brumimicrobium</taxon>
    </lineage>
</organism>
<gene>
    <name evidence="2" type="ORF">DIT68_06475</name>
</gene>
<feature type="domain" description="AMP-dependent synthetase/ligase" evidence="1">
    <location>
        <begin position="28"/>
        <end position="193"/>
    </location>
</feature>
<dbReference type="PANTHER" id="PTHR43201">
    <property type="entry name" value="ACYL-COA SYNTHETASE"/>
    <property type="match status" value="1"/>
</dbReference>
<proteinExistence type="predicted"/>
<dbReference type="Pfam" id="PF00501">
    <property type="entry name" value="AMP-binding"/>
    <property type="match status" value="1"/>
</dbReference>
<dbReference type="InterPro" id="IPR000873">
    <property type="entry name" value="AMP-dep_synth/lig_dom"/>
</dbReference>
<keyword evidence="3" id="KW-1185">Reference proteome</keyword>
<dbReference type="PANTHER" id="PTHR43201:SF32">
    <property type="entry name" value="2-SUCCINYLBENZOATE--COA LIGASE, CHLOROPLASTIC_PEROXISOMAL"/>
    <property type="match status" value="1"/>
</dbReference>
<comment type="caution">
    <text evidence="2">The sequence shown here is derived from an EMBL/GenBank/DDBJ whole genome shotgun (WGS) entry which is preliminary data.</text>
</comment>
<evidence type="ECO:0000313" key="2">
    <source>
        <dbReference type="EMBL" id="PWH86196.1"/>
    </source>
</evidence>
<evidence type="ECO:0000313" key="3">
    <source>
        <dbReference type="Proteomes" id="UP000245370"/>
    </source>
</evidence>
<dbReference type="EMBL" id="QFRJ01000003">
    <property type="protein sequence ID" value="PWH86196.1"/>
    <property type="molecule type" value="Genomic_DNA"/>
</dbReference>
<dbReference type="GO" id="GO:0031956">
    <property type="term" value="F:medium-chain fatty acid-CoA ligase activity"/>
    <property type="evidence" value="ECO:0007669"/>
    <property type="project" value="TreeGrafter"/>
</dbReference>
<accession>A0A2U2XEG0</accession>
<reference evidence="2 3" key="2">
    <citation type="submission" date="2018-05" db="EMBL/GenBank/DDBJ databases">
        <authorList>
            <person name="Lanie J.A."/>
            <person name="Ng W.-L."/>
            <person name="Kazmierczak K.M."/>
            <person name="Andrzejewski T.M."/>
            <person name="Davidsen T.M."/>
            <person name="Wayne K.J."/>
            <person name="Tettelin H."/>
            <person name="Glass J.I."/>
            <person name="Rusch D."/>
            <person name="Podicherti R."/>
            <person name="Tsui H.-C.T."/>
            <person name="Winkler M.E."/>
        </authorList>
    </citation>
    <scope>NUCLEOTIDE SEQUENCE [LARGE SCALE GENOMIC DNA]</scope>
    <source>
        <strain evidence="2 3">C305</strain>
    </source>
</reference>
<evidence type="ECO:0000259" key="1">
    <source>
        <dbReference type="Pfam" id="PF00501"/>
    </source>
</evidence>
<name>A0A2U2XEG0_9FLAO</name>
<sequence length="333" mass="37805">MTCMRIQKLDNSKDITSELEDFISIWNNESQTITQFSSGSTGPPKAIEIPKWKMEASAKMTGDFLDLDHCESALLCMSTNYIGGKMMVVRSMRYDLTLYVTNVTRNPLKNLDHTIDFVAMVPLQVEETLEENPEKLNLIKHLIIGGAPVSDELIEKIKNFNCNAYSTFGMTETVSHIALRKLKDKNEPYRVIGNTKLSTENDCLVINSEELKIKGLKTTDIVDLIDEKSFHWLGRADFVINSGGVKIHPEEVERKISTLINSTDFIISKIPDQKLGSKVIFIGKKQIEHKILKQQIDKVLTKYERPKNYFFISSLIKTPSGKIDRNKTTAEIL</sequence>
<dbReference type="Gene3D" id="3.40.50.12780">
    <property type="entry name" value="N-terminal domain of ligase-like"/>
    <property type="match status" value="1"/>
</dbReference>
<dbReference type="GO" id="GO:0006631">
    <property type="term" value="P:fatty acid metabolic process"/>
    <property type="evidence" value="ECO:0007669"/>
    <property type="project" value="TreeGrafter"/>
</dbReference>
<protein>
    <submittedName>
        <fullName evidence="2">AMP-dependent synthetase</fullName>
    </submittedName>
</protein>
<dbReference type="SUPFAM" id="SSF56801">
    <property type="entry name" value="Acetyl-CoA synthetase-like"/>
    <property type="match status" value="1"/>
</dbReference>
<reference evidence="2 3" key="1">
    <citation type="submission" date="2018-05" db="EMBL/GenBank/DDBJ databases">
        <title>Brumimicrobium oceani sp. nov., isolated from coastal sediment.</title>
        <authorList>
            <person name="Kou Y."/>
        </authorList>
    </citation>
    <scope>NUCLEOTIDE SEQUENCE [LARGE SCALE GENOMIC DNA]</scope>
    <source>
        <strain evidence="2 3">C305</strain>
    </source>
</reference>
<dbReference type="Gene3D" id="3.30.300.30">
    <property type="match status" value="1"/>
</dbReference>
<dbReference type="Proteomes" id="UP000245370">
    <property type="component" value="Unassembled WGS sequence"/>
</dbReference>
<dbReference type="InterPro" id="IPR045851">
    <property type="entry name" value="AMP-bd_C_sf"/>
</dbReference>
<dbReference type="InterPro" id="IPR042099">
    <property type="entry name" value="ANL_N_sf"/>
</dbReference>
<dbReference type="AlphaFoldDB" id="A0A2U2XEG0"/>